<feature type="domain" description="VWFD" evidence="3">
    <location>
        <begin position="483"/>
        <end position="662"/>
    </location>
</feature>
<protein>
    <submittedName>
        <fullName evidence="4">FCGBP protein</fullName>
    </submittedName>
</protein>
<dbReference type="SMART" id="SM00216">
    <property type="entry name" value="VWD"/>
    <property type="match status" value="3"/>
</dbReference>
<dbReference type="CDD" id="cd19941">
    <property type="entry name" value="TIL"/>
    <property type="match status" value="1"/>
</dbReference>
<dbReference type="SMART" id="SM00832">
    <property type="entry name" value="C8"/>
    <property type="match status" value="2"/>
</dbReference>
<dbReference type="PANTHER" id="PTHR11339:SF244">
    <property type="entry name" value="IGGFC-BINDING PROTEIN"/>
    <property type="match status" value="1"/>
</dbReference>
<evidence type="ECO:0000256" key="1">
    <source>
        <dbReference type="ARBA" id="ARBA00023157"/>
    </source>
</evidence>
<dbReference type="InterPro" id="IPR014853">
    <property type="entry name" value="VWF/SSPO/ZAN-like_Cys-rich_dom"/>
</dbReference>
<dbReference type="InterPro" id="IPR001846">
    <property type="entry name" value="VWF_type-D"/>
</dbReference>
<sequence length="1006" mass="108271">IIDLPSSYYKHTCGLCGNFNLKPEDDVPQKGSDLAAVVAWAKGWKSPDDDDPCQSWCKCDAVLNMVVCKEAGCKSGEKCAVVNGVRRCVAKTHSICVATGDPHYTTFDGRRYDFMGTCVYQLAALCSDDPSLVPFSVLVENNNRGSRVVSYTKEVTLKVYNMTLSLSQEYPQKLKVNGILVDLPFNHGDKLQVYLSGIHGFIKTDFEVIVTFDWYSYARVILPETYSRAVCGLCGNADGDPQNDFALSNGQLVTDEIQFADSWKVADVPGCWAGCTEGCQVCTEEDKRAYRGDKHCGLLVKKQGPFAACHSAIDPNPYFDYCLFDTCFYEGHQETICNSIRAYVTACQSQGIRIGQWRTAAFCSPVCLPNQHYELCGPACPATCWGQAEVEACDEAAPCTEGCFCNDGFLRSGDRCVPLSDCGCLHEGRYYKMGEAFFTSPHCGERCTCKGAGVLECQPESCAANEECRVQDGVQGCYPRECGLCQVLGAVSYSTFDGRLMYFAGTCTYTLAAVEATSNEDALVPFGVEMEKESTKAGPFIRRLLVTVHGVTIAMARGTQWVVTVDGEQHLLPLTLAEGAVRVSQEGTHQVLQVRGGPKLLYDGDAYVMLTLPATYRHHTKGLCGDFNGAAADDPTAPAELGAAWGTLTSTCTHGSTPPDCPSADPGPCGLLTDTKGPFAGCHGVVSPRDHLAGCMQERCGQQKDGAACRSLQAYAAACQAAGGQLQEWRAVAKCRESAEDRRGRGVCMRRGCISAGEGGVHRTLAWVLASIERGVFIGSLTPQIARTIFSSDCSERCTCQAAGGMQCQPAGCPFGQACGLKNGIRGCVEQPGRCTLSPATRFISFDGTTGTTVATGTYVVATLCDTQNPAWFRLLADVGEHQDRPAVMALHLFVRETFITVKRDKRVWVRGLPAALPAEVSSTLAITETRGTIWITQNPGLVIGLSPAGEVTVTVTRELSKKLCGICGNYDGDAANDLRGPDGKLVGNVAALMKAWRAPDFTHLG</sequence>
<proteinExistence type="predicted"/>
<keyword evidence="5" id="KW-1185">Reference proteome</keyword>
<feature type="domain" description="VWFD" evidence="3">
    <location>
        <begin position="833"/>
        <end position="1005"/>
    </location>
</feature>
<dbReference type="EMBL" id="WBMU01005220">
    <property type="protein sequence ID" value="NXC77139.1"/>
    <property type="molecule type" value="Genomic_DNA"/>
</dbReference>
<dbReference type="InterPro" id="IPR036084">
    <property type="entry name" value="Ser_inhib-like_sf"/>
</dbReference>
<accession>A0A851QGB9</accession>
<dbReference type="OrthoDB" id="6236007at2759"/>
<keyword evidence="1" id="KW-1015">Disulfide bond</keyword>
<dbReference type="PROSITE" id="PS51233">
    <property type="entry name" value="VWFD"/>
    <property type="match status" value="4"/>
</dbReference>
<gene>
    <name evidence="4" type="primary">Fcgbp_1</name>
    <name evidence="4" type="ORF">ANHANH_R06144</name>
</gene>
<dbReference type="Pfam" id="PF12714">
    <property type="entry name" value="TILa"/>
    <property type="match status" value="2"/>
</dbReference>
<feature type="non-terminal residue" evidence="4">
    <location>
        <position position="1"/>
    </location>
</feature>
<dbReference type="Pfam" id="PF01826">
    <property type="entry name" value="TIL"/>
    <property type="match status" value="1"/>
</dbReference>
<feature type="domain" description="VWFD" evidence="3">
    <location>
        <begin position="94"/>
        <end position="272"/>
    </location>
</feature>
<keyword evidence="2" id="KW-0325">Glycoprotein</keyword>
<dbReference type="Pfam" id="PF00094">
    <property type="entry name" value="VWD"/>
    <property type="match status" value="4"/>
</dbReference>
<organism evidence="4 5">
    <name type="scientific">Anhinga anhinga</name>
    <name type="common">Anhinga</name>
    <name type="synonym">Plotus anhinga</name>
    <dbReference type="NCBI Taxonomy" id="56067"/>
    <lineage>
        <taxon>Eukaryota</taxon>
        <taxon>Metazoa</taxon>
        <taxon>Chordata</taxon>
        <taxon>Craniata</taxon>
        <taxon>Vertebrata</taxon>
        <taxon>Euteleostomi</taxon>
        <taxon>Archelosauria</taxon>
        <taxon>Archosauria</taxon>
        <taxon>Dinosauria</taxon>
        <taxon>Saurischia</taxon>
        <taxon>Theropoda</taxon>
        <taxon>Coelurosauria</taxon>
        <taxon>Aves</taxon>
        <taxon>Neognathae</taxon>
        <taxon>Neoaves</taxon>
        <taxon>Aequornithes</taxon>
        <taxon>Suliformes</taxon>
        <taxon>Anhingidae</taxon>
        <taxon>Anhinga</taxon>
    </lineage>
</organism>
<dbReference type="Proteomes" id="UP000657035">
    <property type="component" value="Unassembled WGS sequence"/>
</dbReference>
<reference evidence="4" key="1">
    <citation type="submission" date="2019-09" db="EMBL/GenBank/DDBJ databases">
        <title>Bird 10,000 Genomes (B10K) Project - Family phase.</title>
        <authorList>
            <person name="Zhang G."/>
        </authorList>
    </citation>
    <scope>NUCLEOTIDE SEQUENCE</scope>
    <source>
        <strain evidence="4">B10K-CU-031-38</strain>
    </source>
</reference>
<dbReference type="InterPro" id="IPR025615">
    <property type="entry name" value="TILa_dom"/>
</dbReference>
<dbReference type="InterPro" id="IPR050780">
    <property type="entry name" value="Mucin_vWF_Thrombospondin_sf"/>
</dbReference>
<evidence type="ECO:0000259" key="3">
    <source>
        <dbReference type="PROSITE" id="PS51233"/>
    </source>
</evidence>
<dbReference type="InterPro" id="IPR002919">
    <property type="entry name" value="TIL_dom"/>
</dbReference>
<dbReference type="Pfam" id="PF08742">
    <property type="entry name" value="C8"/>
    <property type="match status" value="2"/>
</dbReference>
<dbReference type="AlphaFoldDB" id="A0A851QGB9"/>
<evidence type="ECO:0000256" key="2">
    <source>
        <dbReference type="ARBA" id="ARBA00023180"/>
    </source>
</evidence>
<dbReference type="SUPFAM" id="SSF57567">
    <property type="entry name" value="Serine protease inhibitors"/>
    <property type="match status" value="1"/>
</dbReference>
<feature type="domain" description="VWFD" evidence="3">
    <location>
        <begin position="1"/>
        <end position="54"/>
    </location>
</feature>
<dbReference type="PANTHER" id="PTHR11339">
    <property type="entry name" value="EXTRACELLULAR MATRIX GLYCOPROTEIN RELATED"/>
    <property type="match status" value="1"/>
</dbReference>
<name>A0A851QGB9_ANHAN</name>
<evidence type="ECO:0000313" key="5">
    <source>
        <dbReference type="Proteomes" id="UP000657035"/>
    </source>
</evidence>
<evidence type="ECO:0000313" key="4">
    <source>
        <dbReference type="EMBL" id="NXC77139.1"/>
    </source>
</evidence>
<feature type="non-terminal residue" evidence="4">
    <location>
        <position position="1006"/>
    </location>
</feature>
<dbReference type="Gene3D" id="2.10.25.10">
    <property type="entry name" value="Laminin"/>
    <property type="match status" value="1"/>
</dbReference>
<dbReference type="FunFam" id="2.10.25.10:FF:000055">
    <property type="entry name" value="alpha-tectorin isoform X1"/>
    <property type="match status" value="1"/>
</dbReference>
<comment type="caution">
    <text evidence="4">The sequence shown here is derived from an EMBL/GenBank/DDBJ whole genome shotgun (WGS) entry which is preliminary data.</text>
</comment>